<feature type="region of interest" description="Disordered" evidence="1">
    <location>
        <begin position="1"/>
        <end position="20"/>
    </location>
</feature>
<organism evidence="2 3">
    <name type="scientific">Candidatus Muproteobacteria bacterium RIFCSPLOWO2_01_FULL_60_18</name>
    <dbReference type="NCBI Taxonomy" id="1817768"/>
    <lineage>
        <taxon>Bacteria</taxon>
        <taxon>Pseudomonadati</taxon>
        <taxon>Pseudomonadota</taxon>
        <taxon>Candidatus Muproteobacteria</taxon>
    </lineage>
</organism>
<evidence type="ECO:0000313" key="3">
    <source>
        <dbReference type="Proteomes" id="UP000179037"/>
    </source>
</evidence>
<gene>
    <name evidence="2" type="ORF">A3A87_06860</name>
</gene>
<reference evidence="2 3" key="1">
    <citation type="journal article" date="2016" name="Nat. Commun.">
        <title>Thousands of microbial genomes shed light on interconnected biogeochemical processes in an aquifer system.</title>
        <authorList>
            <person name="Anantharaman K."/>
            <person name="Brown C.T."/>
            <person name="Hug L.A."/>
            <person name="Sharon I."/>
            <person name="Castelle C.J."/>
            <person name="Probst A.J."/>
            <person name="Thomas B.C."/>
            <person name="Singh A."/>
            <person name="Wilkins M.J."/>
            <person name="Karaoz U."/>
            <person name="Brodie E.L."/>
            <person name="Williams K.H."/>
            <person name="Hubbard S.S."/>
            <person name="Banfield J.F."/>
        </authorList>
    </citation>
    <scope>NUCLEOTIDE SEQUENCE [LARGE SCALE GENOMIC DNA]</scope>
</reference>
<name>A0A1F6U4N9_9PROT</name>
<proteinExistence type="predicted"/>
<dbReference type="InterPro" id="IPR011727">
    <property type="entry name" value="CHP02117"/>
</dbReference>
<evidence type="ECO:0000313" key="2">
    <source>
        <dbReference type="EMBL" id="OGI52331.1"/>
    </source>
</evidence>
<sequence length="206" mass="22458">MALLTACATPTGEPTAREGEPTAPIYLVSHGWHTGLVMRRADIPVGLWPEAGDFPQAEYLEVGWGDRDYYQARAPGLWTTLKAALAPTPSVLHVVGFRDPPAVYFPASEVVELRLPRAGVERLVRYIHDAHAREGRPPVAPLGPGLYGDSRFYPARETFHLFNTCNVWTARALRAAGLPVRDAITTEGLMAQVRRLGRVVQAAPGG</sequence>
<protein>
    <recommendedName>
        <fullName evidence="4">DUF2459 domain-containing protein</fullName>
    </recommendedName>
</protein>
<dbReference type="Pfam" id="PF09601">
    <property type="entry name" value="DUF2459"/>
    <property type="match status" value="1"/>
</dbReference>
<comment type="caution">
    <text evidence="2">The sequence shown here is derived from an EMBL/GenBank/DDBJ whole genome shotgun (WGS) entry which is preliminary data.</text>
</comment>
<dbReference type="AlphaFoldDB" id="A0A1F6U4N9"/>
<evidence type="ECO:0000256" key="1">
    <source>
        <dbReference type="SAM" id="MobiDB-lite"/>
    </source>
</evidence>
<dbReference type="EMBL" id="MFTC01000019">
    <property type="protein sequence ID" value="OGI52331.1"/>
    <property type="molecule type" value="Genomic_DNA"/>
</dbReference>
<dbReference type="Proteomes" id="UP000179037">
    <property type="component" value="Unassembled WGS sequence"/>
</dbReference>
<evidence type="ECO:0008006" key="4">
    <source>
        <dbReference type="Google" id="ProtNLM"/>
    </source>
</evidence>
<accession>A0A1F6U4N9</accession>